<protein>
    <submittedName>
        <fullName evidence="2">HAD superfamily hydrolase (TIGR01549 family)</fullName>
    </submittedName>
</protein>
<dbReference type="EMBL" id="RKQG01000001">
    <property type="protein sequence ID" value="RPE34899.1"/>
    <property type="molecule type" value="Genomic_DNA"/>
</dbReference>
<evidence type="ECO:0000313" key="3">
    <source>
        <dbReference type="Proteomes" id="UP000266906"/>
    </source>
</evidence>
<dbReference type="PANTHER" id="PTHR43316:SF3">
    <property type="entry name" value="HALOACID DEHALOGENASE, TYPE II (AFU_ORTHOLOGUE AFUA_2G07750)-RELATED"/>
    <property type="match status" value="1"/>
</dbReference>
<dbReference type="InterPro" id="IPR023214">
    <property type="entry name" value="HAD_sf"/>
</dbReference>
<dbReference type="Proteomes" id="UP000266906">
    <property type="component" value="Unassembled WGS sequence"/>
</dbReference>
<sequence length="213" mass="23077">MTTITAVVFDIGETLTSDTRYWADWARWLDVPQHTMSALVGHVLARGLDNAEAIRLIRPDIDVAAEWAARRDAGQGDHLAESDLYPDVRPALQQLRDAGVWVGIAGNQNREVTGLLRGLDLPADAIATSGEWGISKPSAGFFTRVAEWAPGDQQQILYVGDHPANDIAPARAAGLRTAHLRRGPIGLTTSAPDADWTADSLTDLADLVVRQLR</sequence>
<dbReference type="PANTHER" id="PTHR43316">
    <property type="entry name" value="HYDROLASE, HALOACID DELAHOGENASE-RELATED"/>
    <property type="match status" value="1"/>
</dbReference>
<dbReference type="SUPFAM" id="SSF56784">
    <property type="entry name" value="HAD-like"/>
    <property type="match status" value="1"/>
</dbReference>
<evidence type="ECO:0000256" key="1">
    <source>
        <dbReference type="ARBA" id="ARBA00022801"/>
    </source>
</evidence>
<evidence type="ECO:0000313" key="2">
    <source>
        <dbReference type="EMBL" id="RPE34899.1"/>
    </source>
</evidence>
<organism evidence="2 3">
    <name type="scientific">Kitasatospora cineracea</name>
    <dbReference type="NCBI Taxonomy" id="88074"/>
    <lineage>
        <taxon>Bacteria</taxon>
        <taxon>Bacillati</taxon>
        <taxon>Actinomycetota</taxon>
        <taxon>Actinomycetes</taxon>
        <taxon>Kitasatosporales</taxon>
        <taxon>Streptomycetaceae</taxon>
        <taxon>Kitasatospora</taxon>
    </lineage>
</organism>
<dbReference type="InterPro" id="IPR036412">
    <property type="entry name" value="HAD-like_sf"/>
</dbReference>
<gene>
    <name evidence="2" type="ORF">EDD38_3241</name>
</gene>
<dbReference type="SFLD" id="SFLDS00003">
    <property type="entry name" value="Haloacid_Dehalogenase"/>
    <property type="match status" value="1"/>
</dbReference>
<proteinExistence type="predicted"/>
<dbReference type="SFLD" id="SFLDG01129">
    <property type="entry name" value="C1.5:_HAD__Beta-PGM__Phosphata"/>
    <property type="match status" value="1"/>
</dbReference>
<dbReference type="Pfam" id="PF00702">
    <property type="entry name" value="Hydrolase"/>
    <property type="match status" value="1"/>
</dbReference>
<dbReference type="InterPro" id="IPR051540">
    <property type="entry name" value="S-2-haloacid_dehalogenase"/>
</dbReference>
<keyword evidence="1 2" id="KW-0378">Hydrolase</keyword>
<reference evidence="2 3" key="1">
    <citation type="submission" date="2018-11" db="EMBL/GenBank/DDBJ databases">
        <title>Sequencing the genomes of 1000 actinobacteria strains.</title>
        <authorList>
            <person name="Klenk H.-P."/>
        </authorList>
    </citation>
    <scope>NUCLEOTIDE SEQUENCE [LARGE SCALE GENOMIC DNA]</scope>
    <source>
        <strain evidence="2 3">DSM 44781</strain>
    </source>
</reference>
<comment type="caution">
    <text evidence="2">The sequence shown here is derived from an EMBL/GenBank/DDBJ whole genome shotgun (WGS) entry which is preliminary data.</text>
</comment>
<dbReference type="RefSeq" id="WP_123818521.1">
    <property type="nucleotide sequence ID" value="NZ_RKQG01000001.1"/>
</dbReference>
<keyword evidence="3" id="KW-1185">Reference proteome</keyword>
<dbReference type="Gene3D" id="3.40.50.1000">
    <property type="entry name" value="HAD superfamily/HAD-like"/>
    <property type="match status" value="1"/>
</dbReference>
<dbReference type="NCBIfam" id="TIGR01549">
    <property type="entry name" value="HAD-SF-IA-v1"/>
    <property type="match status" value="1"/>
</dbReference>
<dbReference type="InterPro" id="IPR006439">
    <property type="entry name" value="HAD-SF_hydro_IA"/>
</dbReference>
<dbReference type="AlphaFoldDB" id="A0A3N4RV12"/>
<dbReference type="GO" id="GO:0016787">
    <property type="term" value="F:hydrolase activity"/>
    <property type="evidence" value="ECO:0007669"/>
    <property type="project" value="UniProtKB-KW"/>
</dbReference>
<accession>A0A3N4RV12</accession>
<name>A0A3N4RV12_9ACTN</name>